<gene>
    <name evidence="2" type="ORF">A9Z42_0067450</name>
</gene>
<evidence type="ECO:0000313" key="2">
    <source>
        <dbReference type="EMBL" id="OTA06013.1"/>
    </source>
</evidence>
<feature type="compositionally biased region" description="Gly residues" evidence="1">
    <location>
        <begin position="36"/>
        <end position="46"/>
    </location>
</feature>
<keyword evidence="3" id="KW-1185">Reference proteome</keyword>
<name>A0A2H2ZG99_TRIPA</name>
<reference evidence="2 3" key="1">
    <citation type="journal article" date="2015" name="Genome Announc.">
        <title>Genome sequence and annotation of Trichoderma parareesei, the ancestor of the cellulase producer Trichoderma reesei.</title>
        <authorList>
            <person name="Yang D."/>
            <person name="Pomraning K."/>
            <person name="Kopchinskiy A."/>
            <person name="Karimi Aghcheh R."/>
            <person name="Atanasova L."/>
            <person name="Chenthamara K."/>
            <person name="Baker S.E."/>
            <person name="Zhang R."/>
            <person name="Shen Q."/>
            <person name="Freitag M."/>
            <person name="Kubicek C.P."/>
            <person name="Druzhinina I.S."/>
        </authorList>
    </citation>
    <scope>NUCLEOTIDE SEQUENCE [LARGE SCALE GENOMIC DNA]</scope>
    <source>
        <strain evidence="2 3">CBS 125925</strain>
    </source>
</reference>
<dbReference type="EMBL" id="LFMI01000655">
    <property type="protein sequence ID" value="OTA06013.1"/>
    <property type="molecule type" value="Genomic_DNA"/>
</dbReference>
<dbReference type="Proteomes" id="UP000219286">
    <property type="component" value="Unassembled WGS sequence"/>
</dbReference>
<evidence type="ECO:0000256" key="1">
    <source>
        <dbReference type="SAM" id="MobiDB-lite"/>
    </source>
</evidence>
<feature type="compositionally biased region" description="Low complexity" evidence="1">
    <location>
        <begin position="7"/>
        <end position="16"/>
    </location>
</feature>
<dbReference type="AlphaFoldDB" id="A0A2H2ZG99"/>
<evidence type="ECO:0000313" key="3">
    <source>
        <dbReference type="Proteomes" id="UP000219286"/>
    </source>
</evidence>
<feature type="region of interest" description="Disordered" evidence="1">
    <location>
        <begin position="1"/>
        <end position="57"/>
    </location>
</feature>
<protein>
    <submittedName>
        <fullName evidence="2">Uncharacterized protein</fullName>
    </submittedName>
</protein>
<sequence>MEDKRAAVATSRSVSSDETEDGDGLGRERGADGDGDGSGSGSGSGSGNELKHHGDEHGLTLSRGRCIALVATVTGAAFLNASPSSFTCPNPWLFIIEAN</sequence>
<comment type="caution">
    <text evidence="2">The sequence shown here is derived from an EMBL/GenBank/DDBJ whole genome shotgun (WGS) entry which is preliminary data.</text>
</comment>
<organism evidence="2 3">
    <name type="scientific">Trichoderma parareesei</name>
    <name type="common">Filamentous fungus</name>
    <dbReference type="NCBI Taxonomy" id="858221"/>
    <lineage>
        <taxon>Eukaryota</taxon>
        <taxon>Fungi</taxon>
        <taxon>Dikarya</taxon>
        <taxon>Ascomycota</taxon>
        <taxon>Pezizomycotina</taxon>
        <taxon>Sordariomycetes</taxon>
        <taxon>Hypocreomycetidae</taxon>
        <taxon>Hypocreales</taxon>
        <taxon>Hypocreaceae</taxon>
        <taxon>Trichoderma</taxon>
    </lineage>
</organism>
<accession>A0A2H2ZG99</accession>
<proteinExistence type="predicted"/>